<evidence type="ECO:0000313" key="5">
    <source>
        <dbReference type="Proteomes" id="UP000033038"/>
    </source>
</evidence>
<evidence type="ECO:0000256" key="2">
    <source>
        <dbReference type="ARBA" id="ARBA00022679"/>
    </source>
</evidence>
<dbReference type="PATRIC" id="fig|1434109.4.peg.4447"/>
<sequence>MPGKNEKKLSKLKDFWVEFFADRKDGGHRSSDEEFISLEAKEKLFHLDGGKTLLDFGCGAGELLVYYAPEYKQLVGVDFSASMLDEASKKIRERKCGNISLIQADDKTVWDKLEYSFDRITAAGVIQYLTLQEIDNFIFNASNYLNKGGKIVLFDILDPRLYPLWKIGLFSQDAGFGKILRKVGFEFKVILSASLSNRPRDILGFAHNPYAIKKIANRYGFETIFVKSMYYEYKYHAIISRTSESREF</sequence>
<dbReference type="GO" id="GO:0032259">
    <property type="term" value="P:methylation"/>
    <property type="evidence" value="ECO:0007669"/>
    <property type="project" value="UniProtKB-KW"/>
</dbReference>
<dbReference type="InterPro" id="IPR041698">
    <property type="entry name" value="Methyltransf_25"/>
</dbReference>
<accession>A0A0E3LMA5</accession>
<dbReference type="AlphaFoldDB" id="A0A0E3LMA5"/>
<dbReference type="RefSeq" id="WP_011306306.1">
    <property type="nucleotide sequence ID" value="NZ_CP009526.1"/>
</dbReference>
<dbReference type="SUPFAM" id="SSF53335">
    <property type="entry name" value="S-adenosyl-L-methionine-dependent methyltransferases"/>
    <property type="match status" value="1"/>
</dbReference>
<keyword evidence="2" id="KW-0808">Transferase</keyword>
<dbReference type="Pfam" id="PF13649">
    <property type="entry name" value="Methyltransf_25"/>
    <property type="match status" value="1"/>
</dbReference>
<protein>
    <recommendedName>
        <fullName evidence="3">Methyltransferase domain-containing protein</fullName>
    </recommendedName>
</protein>
<gene>
    <name evidence="4" type="ORF">MSBRW_3428</name>
</gene>
<organism evidence="4 5">
    <name type="scientific">Methanosarcina barkeri str. Wiesmoor</name>
    <dbReference type="NCBI Taxonomy" id="1434109"/>
    <lineage>
        <taxon>Archaea</taxon>
        <taxon>Methanobacteriati</taxon>
        <taxon>Methanobacteriota</taxon>
        <taxon>Stenosarchaea group</taxon>
        <taxon>Methanomicrobia</taxon>
        <taxon>Methanosarcinales</taxon>
        <taxon>Methanosarcinaceae</taxon>
        <taxon>Methanosarcina</taxon>
    </lineage>
</organism>
<dbReference type="CDD" id="cd02440">
    <property type="entry name" value="AdoMet_MTases"/>
    <property type="match status" value="1"/>
</dbReference>
<dbReference type="PANTHER" id="PTHR43861:SF1">
    <property type="entry name" value="TRANS-ACONITATE 2-METHYLTRANSFERASE"/>
    <property type="match status" value="1"/>
</dbReference>
<dbReference type="Gene3D" id="3.40.50.150">
    <property type="entry name" value="Vaccinia Virus protein VP39"/>
    <property type="match status" value="1"/>
</dbReference>
<dbReference type="InterPro" id="IPR029063">
    <property type="entry name" value="SAM-dependent_MTases_sf"/>
</dbReference>
<name>A0A0E3LMA5_METBA</name>
<evidence type="ECO:0000313" key="4">
    <source>
        <dbReference type="EMBL" id="AKB52681.1"/>
    </source>
</evidence>
<proteinExistence type="predicted"/>
<dbReference type="PANTHER" id="PTHR43861">
    <property type="entry name" value="TRANS-ACONITATE 2-METHYLTRANSFERASE-RELATED"/>
    <property type="match status" value="1"/>
</dbReference>
<dbReference type="HOGENOM" id="CLU_091230_0_0_2"/>
<reference evidence="4 5" key="1">
    <citation type="submission" date="2014-07" db="EMBL/GenBank/DDBJ databases">
        <title>Methanogenic archaea and the global carbon cycle.</title>
        <authorList>
            <person name="Henriksen J.R."/>
            <person name="Luke J."/>
            <person name="Reinhart S."/>
            <person name="Benedict M.N."/>
            <person name="Youngblut N.D."/>
            <person name="Metcalf M.E."/>
            <person name="Whitaker R.J."/>
            <person name="Metcalf W.W."/>
        </authorList>
    </citation>
    <scope>NUCLEOTIDE SEQUENCE [LARGE SCALE GENOMIC DNA]</scope>
    <source>
        <strain evidence="4 5">Wiesmoor</strain>
    </source>
</reference>
<dbReference type="Proteomes" id="UP000033038">
    <property type="component" value="Chromosome"/>
</dbReference>
<dbReference type="KEGG" id="mbw:MSBRW_3428"/>
<keyword evidence="1" id="KW-0489">Methyltransferase</keyword>
<dbReference type="GO" id="GO:0008168">
    <property type="term" value="F:methyltransferase activity"/>
    <property type="evidence" value="ECO:0007669"/>
    <property type="project" value="UniProtKB-KW"/>
</dbReference>
<feature type="domain" description="Methyltransferase" evidence="3">
    <location>
        <begin position="54"/>
        <end position="149"/>
    </location>
</feature>
<evidence type="ECO:0000256" key="1">
    <source>
        <dbReference type="ARBA" id="ARBA00022603"/>
    </source>
</evidence>
<evidence type="ECO:0000259" key="3">
    <source>
        <dbReference type="Pfam" id="PF13649"/>
    </source>
</evidence>
<dbReference type="EMBL" id="CP009526">
    <property type="protein sequence ID" value="AKB52681.1"/>
    <property type="molecule type" value="Genomic_DNA"/>
</dbReference>
<dbReference type="GeneID" id="24825049"/>